<protein>
    <submittedName>
        <fullName evidence="5">Dihydrodipicolinate reductase</fullName>
    </submittedName>
</protein>
<evidence type="ECO:0000259" key="4">
    <source>
        <dbReference type="Pfam" id="PF19328"/>
    </source>
</evidence>
<dbReference type="EMBL" id="LYMM01000029">
    <property type="protein sequence ID" value="PNU04985.1"/>
    <property type="molecule type" value="Genomic_DNA"/>
</dbReference>
<dbReference type="CDD" id="cd24146">
    <property type="entry name" value="nat-AmDH_N_like"/>
    <property type="match status" value="1"/>
</dbReference>
<dbReference type="Pfam" id="PF19328">
    <property type="entry name" value="DAP_DH_C"/>
    <property type="match status" value="1"/>
</dbReference>
<dbReference type="SUPFAM" id="SSF51735">
    <property type="entry name" value="NAD(P)-binding Rossmann-fold domains"/>
    <property type="match status" value="1"/>
</dbReference>
<gene>
    <name evidence="5" type="ORF">A8V01_03870</name>
</gene>
<dbReference type="Gene3D" id="3.40.50.720">
    <property type="entry name" value="NAD(P)-binding Rossmann-like Domain"/>
    <property type="match status" value="1"/>
</dbReference>
<keyword evidence="1" id="KW-0521">NADP</keyword>
<keyword evidence="2" id="KW-0560">Oxidoreductase</keyword>
<evidence type="ECO:0000313" key="5">
    <source>
        <dbReference type="EMBL" id="PNU04985.1"/>
    </source>
</evidence>
<feature type="domain" description="2,4-diaminopentanoate dehydrogenase C-terminal" evidence="4">
    <location>
        <begin position="205"/>
        <end position="346"/>
    </location>
</feature>
<dbReference type="InterPro" id="IPR045760">
    <property type="entry name" value="DAP_DH_C"/>
</dbReference>
<evidence type="ECO:0000259" key="3">
    <source>
        <dbReference type="Pfam" id="PF01113"/>
    </source>
</evidence>
<feature type="domain" description="Dihydrodipicolinate reductase N-terminal" evidence="3">
    <location>
        <begin position="18"/>
        <end position="82"/>
    </location>
</feature>
<evidence type="ECO:0000313" key="6">
    <source>
        <dbReference type="Proteomes" id="UP000236327"/>
    </source>
</evidence>
<dbReference type="Proteomes" id="UP000236327">
    <property type="component" value="Unassembled WGS sequence"/>
</dbReference>
<comment type="caution">
    <text evidence="5">The sequence shown here is derived from an EMBL/GenBank/DDBJ whole genome shotgun (WGS) entry which is preliminary data.</text>
</comment>
<dbReference type="InterPro" id="IPR000846">
    <property type="entry name" value="DapB_N"/>
</dbReference>
<name>A0A2K2G1R4_9SPHN</name>
<evidence type="ECO:0000256" key="1">
    <source>
        <dbReference type="ARBA" id="ARBA00022857"/>
    </source>
</evidence>
<evidence type="ECO:0000256" key="2">
    <source>
        <dbReference type="ARBA" id="ARBA00023002"/>
    </source>
</evidence>
<dbReference type="Pfam" id="PF01113">
    <property type="entry name" value="DapB_N"/>
    <property type="match status" value="1"/>
</dbReference>
<accession>A0A2K2G1R4</accession>
<sequence length="351" mass="37487">MPQDAAPAGKTWRVVQWATGNVGSRALRMIIEHPRMDLVGLWVSSPEKVGKDAGALCGLGETGIKATSSLEEIVALDADCVLFMPQGTDWDALCALLASGKNVVTTRGDFHFPPLMDADRRARIEAACAAGGTSIYSTGSSPGFVTEALAIPLLSLQREHGLLTIDEYADVSSRNSPDMLFHIMGFAAPMAPFDQRRAEHLKGDFGSSLSQVAEAMGLPCDDIEAVGELSATRHDLQIAAGMVPAGTVGAMRTTITCKHGGRPVLRFRANWYVTADIEDDWDLRESGWRIVTEGDTPVKIDITFPVSEADYAAYTPGLTAHRPINAIPAVCAAAPGIRTTVELPQIVPIYG</sequence>
<dbReference type="GO" id="GO:0009089">
    <property type="term" value="P:lysine biosynthetic process via diaminopimelate"/>
    <property type="evidence" value="ECO:0007669"/>
    <property type="project" value="InterPro"/>
</dbReference>
<organism evidence="5 6">
    <name type="scientific">Novosphingobium guangzhouense</name>
    <dbReference type="NCBI Taxonomy" id="1850347"/>
    <lineage>
        <taxon>Bacteria</taxon>
        <taxon>Pseudomonadati</taxon>
        <taxon>Pseudomonadota</taxon>
        <taxon>Alphaproteobacteria</taxon>
        <taxon>Sphingomonadales</taxon>
        <taxon>Sphingomonadaceae</taxon>
        <taxon>Novosphingobium</taxon>
    </lineage>
</organism>
<dbReference type="AlphaFoldDB" id="A0A2K2G1R4"/>
<dbReference type="OrthoDB" id="4759936at2"/>
<dbReference type="GO" id="GO:0008839">
    <property type="term" value="F:4-hydroxy-tetrahydrodipicolinate reductase"/>
    <property type="evidence" value="ECO:0007669"/>
    <property type="project" value="InterPro"/>
</dbReference>
<keyword evidence="6" id="KW-1185">Reference proteome</keyword>
<dbReference type="InterPro" id="IPR036291">
    <property type="entry name" value="NAD(P)-bd_dom_sf"/>
</dbReference>
<dbReference type="RefSeq" id="WP_103095648.1">
    <property type="nucleotide sequence ID" value="NZ_LYMM01000029.1"/>
</dbReference>
<reference evidence="5 6" key="1">
    <citation type="submission" date="2016-05" db="EMBL/GenBank/DDBJ databases">
        <title>Complete genome sequence of Novosphingobium guangzhouense SA925(T).</title>
        <authorList>
            <person name="Sha S."/>
        </authorList>
    </citation>
    <scope>NUCLEOTIDE SEQUENCE [LARGE SCALE GENOMIC DNA]</scope>
    <source>
        <strain evidence="5 6">SA925</strain>
    </source>
</reference>
<proteinExistence type="predicted"/>